<keyword evidence="2" id="KW-1185">Reference proteome</keyword>
<dbReference type="OrthoDB" id="1654131at2"/>
<dbReference type="Pfam" id="PF09661">
    <property type="entry name" value="DUF2398"/>
    <property type="match status" value="1"/>
</dbReference>
<organism evidence="1 2">
    <name type="scientific">Desulforamulus profundi</name>
    <dbReference type="NCBI Taxonomy" id="1383067"/>
    <lineage>
        <taxon>Bacteria</taxon>
        <taxon>Bacillati</taxon>
        <taxon>Bacillota</taxon>
        <taxon>Clostridia</taxon>
        <taxon>Eubacteriales</taxon>
        <taxon>Peptococcaceae</taxon>
        <taxon>Desulforamulus</taxon>
    </lineage>
</organism>
<comment type="caution">
    <text evidence="1">The sequence shown here is derived from an EMBL/GenBank/DDBJ whole genome shotgun (WGS) entry which is preliminary data.</text>
</comment>
<accession>A0A2C6MJ13</accession>
<protein>
    <recommendedName>
        <fullName evidence="3">TIGR02678 family protein</fullName>
    </recommendedName>
</protein>
<dbReference type="RefSeq" id="WP_099081973.1">
    <property type="nucleotide sequence ID" value="NZ_AWQQ01000007.1"/>
</dbReference>
<dbReference type="EMBL" id="AWQQ01000007">
    <property type="protein sequence ID" value="PHJ39814.1"/>
    <property type="molecule type" value="Genomic_DNA"/>
</dbReference>
<name>A0A2C6MJ13_9FIRM</name>
<evidence type="ECO:0008006" key="3">
    <source>
        <dbReference type="Google" id="ProtNLM"/>
    </source>
</evidence>
<reference evidence="1 2" key="1">
    <citation type="submission" date="2013-09" db="EMBL/GenBank/DDBJ databases">
        <title>Biodegradation of hydrocarbons in the deep terrestrial subsurface : characterization of a microbial consortium composed of two Desulfotomaculum species originating from a deep geological formation.</title>
        <authorList>
            <person name="Aullo T."/>
            <person name="Berlendis S."/>
            <person name="Lascourreges J.-F."/>
            <person name="Dessort D."/>
            <person name="Saint-Laurent S."/>
            <person name="Schraauwers B."/>
            <person name="Mas J."/>
            <person name="Magot M."/>
            <person name="Ranchou-Peyruse A."/>
        </authorList>
    </citation>
    <scope>NUCLEOTIDE SEQUENCE [LARGE SCALE GENOMIC DNA]</scope>
    <source>
        <strain evidence="1 2">Bs107</strain>
    </source>
</reference>
<evidence type="ECO:0000313" key="1">
    <source>
        <dbReference type="EMBL" id="PHJ39814.1"/>
    </source>
</evidence>
<proteinExistence type="predicted"/>
<dbReference type="AlphaFoldDB" id="A0A2C6MJ13"/>
<sequence>MSRTIRNNREEKKDCFIALLNRPWVTKADDPELYQSIRSHYQELRDWFQEYCGFSLLLTRQLARLEKFPGQAHDWMGLELLSEPLDYALFTYCLWYLESKNETDQFLLTEMIEEIKNHLAGSRASLDFTLYHHRQSMYRALKQLKELRVLVAVDGDEAEWARVGNDKNVLYECSVLSRYVLRHFPKDLTTYQTPESLGELTYPDDQEGQLRRRRHRIYRRLLQEPVVHDWDWSQDERYYVLTQRHTILEHLSARFGLEGQRYREGLILFYPDHSAEMDLFPTAKNISDLVLLLAGEIRRLLDQPGTGLYTDERGCIPLTLAELEGLLLRLRERHKSLWSQQLRQAKSNELARELLDHLTGWGLATVNSEQMVSLHPALGRWNGNYFTGEDEE</sequence>
<dbReference type="NCBIfam" id="TIGR02678">
    <property type="entry name" value="TIGR02678 family protein"/>
    <property type="match status" value="1"/>
</dbReference>
<evidence type="ECO:0000313" key="2">
    <source>
        <dbReference type="Proteomes" id="UP000222564"/>
    </source>
</evidence>
<gene>
    <name evidence="1" type="ORF">P378_01180</name>
</gene>
<dbReference type="InterPro" id="IPR013494">
    <property type="entry name" value="CHP02678"/>
</dbReference>
<dbReference type="Proteomes" id="UP000222564">
    <property type="component" value="Unassembled WGS sequence"/>
</dbReference>